<feature type="region of interest" description="Disordered" evidence="1">
    <location>
        <begin position="151"/>
        <end position="190"/>
    </location>
</feature>
<sequence length="205" mass="22003">MQDLREFDRKPLKQRICRTLKKVTPAREPRRRLWQAVVDKWGHDPAAMANLTSADIVTTWTELVESDAALRAAAAGGGRDAASVDELDADVLETSDPAWSPSVPPATPTPAPVPPPPPVPAAMAAWTAATAGAPWPDDAKWPGMASVTHGVDPATHTKTEPATPFPTLARRRSRTHTSPTGVRVGRDDRAVRDRCGPLRVRAPAV</sequence>
<evidence type="ECO:0000313" key="3">
    <source>
        <dbReference type="Proteomes" id="UP000054350"/>
    </source>
</evidence>
<dbReference type="EMBL" id="GG745336">
    <property type="protein sequence ID" value="KNE60374.1"/>
    <property type="molecule type" value="Genomic_DNA"/>
</dbReference>
<evidence type="ECO:0000256" key="1">
    <source>
        <dbReference type="SAM" id="MobiDB-lite"/>
    </source>
</evidence>
<protein>
    <submittedName>
        <fullName evidence="2">Uncharacterized protein</fullName>
    </submittedName>
</protein>
<dbReference type="AlphaFoldDB" id="A0A0L0SD65"/>
<gene>
    <name evidence="2" type="ORF">AMAG_18524</name>
</gene>
<reference evidence="3" key="2">
    <citation type="submission" date="2009-11" db="EMBL/GenBank/DDBJ databases">
        <title>The Genome Sequence of Allomyces macrogynus strain ATCC 38327.</title>
        <authorList>
            <consortium name="The Broad Institute Genome Sequencing Platform"/>
            <person name="Russ C."/>
            <person name="Cuomo C."/>
            <person name="Shea T."/>
            <person name="Young S.K."/>
            <person name="Zeng Q."/>
            <person name="Koehrsen M."/>
            <person name="Haas B."/>
            <person name="Borodovsky M."/>
            <person name="Guigo R."/>
            <person name="Alvarado L."/>
            <person name="Berlin A."/>
            <person name="Borenstein D."/>
            <person name="Chen Z."/>
            <person name="Engels R."/>
            <person name="Freedman E."/>
            <person name="Gellesch M."/>
            <person name="Goldberg J."/>
            <person name="Griggs A."/>
            <person name="Gujja S."/>
            <person name="Heiman D."/>
            <person name="Hepburn T."/>
            <person name="Howarth C."/>
            <person name="Jen D."/>
            <person name="Larson L."/>
            <person name="Lewis B."/>
            <person name="Mehta T."/>
            <person name="Park D."/>
            <person name="Pearson M."/>
            <person name="Roberts A."/>
            <person name="Saif S."/>
            <person name="Shenoy N."/>
            <person name="Sisk P."/>
            <person name="Stolte C."/>
            <person name="Sykes S."/>
            <person name="Walk T."/>
            <person name="White J."/>
            <person name="Yandava C."/>
            <person name="Burger G."/>
            <person name="Gray M.W."/>
            <person name="Holland P.W.H."/>
            <person name="King N."/>
            <person name="Lang F.B.F."/>
            <person name="Roger A.J."/>
            <person name="Ruiz-Trillo I."/>
            <person name="Lander E."/>
            <person name="Nusbaum C."/>
        </authorList>
    </citation>
    <scope>NUCLEOTIDE SEQUENCE [LARGE SCALE GENOMIC DNA]</scope>
    <source>
        <strain evidence="3">ATCC 38327</strain>
    </source>
</reference>
<keyword evidence="3" id="KW-1185">Reference proteome</keyword>
<evidence type="ECO:0000313" key="2">
    <source>
        <dbReference type="EMBL" id="KNE60374.1"/>
    </source>
</evidence>
<name>A0A0L0SD65_ALLM3</name>
<dbReference type="VEuPathDB" id="FungiDB:AMAG_18524"/>
<organism evidence="2 3">
    <name type="scientific">Allomyces macrogynus (strain ATCC 38327)</name>
    <name type="common">Allomyces javanicus var. macrogynus</name>
    <dbReference type="NCBI Taxonomy" id="578462"/>
    <lineage>
        <taxon>Eukaryota</taxon>
        <taxon>Fungi</taxon>
        <taxon>Fungi incertae sedis</taxon>
        <taxon>Blastocladiomycota</taxon>
        <taxon>Blastocladiomycetes</taxon>
        <taxon>Blastocladiales</taxon>
        <taxon>Blastocladiaceae</taxon>
        <taxon>Allomyces</taxon>
    </lineage>
</organism>
<dbReference type="Proteomes" id="UP000054350">
    <property type="component" value="Unassembled WGS sequence"/>
</dbReference>
<accession>A0A0L0SD65</accession>
<proteinExistence type="predicted"/>
<dbReference type="OrthoDB" id="5595153at2759"/>
<reference evidence="2 3" key="1">
    <citation type="submission" date="2009-11" db="EMBL/GenBank/DDBJ databases">
        <title>Annotation of Allomyces macrogynus ATCC 38327.</title>
        <authorList>
            <consortium name="The Broad Institute Genome Sequencing Platform"/>
            <person name="Russ C."/>
            <person name="Cuomo C."/>
            <person name="Burger G."/>
            <person name="Gray M.W."/>
            <person name="Holland P.W.H."/>
            <person name="King N."/>
            <person name="Lang F.B.F."/>
            <person name="Roger A.J."/>
            <person name="Ruiz-Trillo I."/>
            <person name="Young S.K."/>
            <person name="Zeng Q."/>
            <person name="Gargeya S."/>
            <person name="Fitzgerald M."/>
            <person name="Haas B."/>
            <person name="Abouelleil A."/>
            <person name="Alvarado L."/>
            <person name="Arachchi H.M."/>
            <person name="Berlin A."/>
            <person name="Chapman S.B."/>
            <person name="Gearin G."/>
            <person name="Goldberg J."/>
            <person name="Griggs A."/>
            <person name="Gujja S."/>
            <person name="Hansen M."/>
            <person name="Heiman D."/>
            <person name="Howarth C."/>
            <person name="Larimer J."/>
            <person name="Lui A."/>
            <person name="MacDonald P.J.P."/>
            <person name="McCowen C."/>
            <person name="Montmayeur A."/>
            <person name="Murphy C."/>
            <person name="Neiman D."/>
            <person name="Pearson M."/>
            <person name="Priest M."/>
            <person name="Roberts A."/>
            <person name="Saif S."/>
            <person name="Shea T."/>
            <person name="Sisk P."/>
            <person name="Stolte C."/>
            <person name="Sykes S."/>
            <person name="Wortman J."/>
            <person name="Nusbaum C."/>
            <person name="Birren B."/>
        </authorList>
    </citation>
    <scope>NUCLEOTIDE SEQUENCE [LARGE SCALE GENOMIC DNA]</scope>
    <source>
        <strain evidence="2 3">ATCC 38327</strain>
    </source>
</reference>